<dbReference type="AlphaFoldDB" id="A0A6J7ITR3"/>
<feature type="compositionally biased region" description="Basic and acidic residues" evidence="1">
    <location>
        <begin position="66"/>
        <end position="82"/>
    </location>
</feature>
<feature type="compositionally biased region" description="Pro residues" evidence="1">
    <location>
        <begin position="39"/>
        <end position="56"/>
    </location>
</feature>
<gene>
    <name evidence="2" type="ORF">UFOPK3472_04270</name>
</gene>
<dbReference type="EMBL" id="CAFBLX010000518">
    <property type="protein sequence ID" value="CAB4934269.1"/>
    <property type="molecule type" value="Genomic_DNA"/>
</dbReference>
<feature type="compositionally biased region" description="Polar residues" evidence="1">
    <location>
        <begin position="162"/>
        <end position="174"/>
    </location>
</feature>
<feature type="region of interest" description="Disordered" evidence="1">
    <location>
        <begin position="1"/>
        <end position="214"/>
    </location>
</feature>
<evidence type="ECO:0000256" key="1">
    <source>
        <dbReference type="SAM" id="MobiDB-lite"/>
    </source>
</evidence>
<proteinExistence type="predicted"/>
<protein>
    <submittedName>
        <fullName evidence="2">Unannotated protein</fullName>
    </submittedName>
</protein>
<reference evidence="2" key="1">
    <citation type="submission" date="2020-05" db="EMBL/GenBank/DDBJ databases">
        <authorList>
            <person name="Chiriac C."/>
            <person name="Salcher M."/>
            <person name="Ghai R."/>
            <person name="Kavagutti S V."/>
        </authorList>
    </citation>
    <scope>NUCLEOTIDE SEQUENCE</scope>
</reference>
<feature type="compositionally biased region" description="Low complexity" evidence="1">
    <location>
        <begin position="205"/>
        <end position="214"/>
    </location>
</feature>
<accession>A0A6J7ITR3</accession>
<sequence>MRHRERTRQHRELMPTTQPAIHAAKAMLTLIPSAARRPVPTPSPDPIPRAPKPATPRAPKHHRPDLHHPTQDRHPTRDRIPTQDRSGVRVRFHQNRMRRPTQRHPRRPTQRHPRRPPTPTLGNDAEMPWPLRQPCSVPTPLSAGAHGTALPSTYRPRCDALTQRSTQQAGPPQSTHRHTARPPASTSAMHPSPQHSNPPSPPTPLSASPSDATP</sequence>
<evidence type="ECO:0000313" key="2">
    <source>
        <dbReference type="EMBL" id="CAB4934269.1"/>
    </source>
</evidence>
<feature type="compositionally biased region" description="Basic residues" evidence="1">
    <location>
        <begin position="88"/>
        <end position="115"/>
    </location>
</feature>
<name>A0A6J7ITR3_9ZZZZ</name>
<organism evidence="2">
    <name type="scientific">freshwater metagenome</name>
    <dbReference type="NCBI Taxonomy" id="449393"/>
    <lineage>
        <taxon>unclassified sequences</taxon>
        <taxon>metagenomes</taxon>
        <taxon>ecological metagenomes</taxon>
    </lineage>
</organism>